<evidence type="ECO:0000256" key="4">
    <source>
        <dbReference type="HAMAP-Rule" id="MF_00925"/>
    </source>
</evidence>
<protein>
    <recommendedName>
        <fullName evidence="4">Outer membrane protein assembly factor BamE</fullName>
    </recommendedName>
</protein>
<evidence type="ECO:0000256" key="2">
    <source>
        <dbReference type="ARBA" id="ARBA00023136"/>
    </source>
</evidence>
<dbReference type="InterPro" id="IPR026592">
    <property type="entry name" value="BamE"/>
</dbReference>
<dbReference type="EMBL" id="CAADFY010000005">
    <property type="protein sequence ID" value="VFK52099.1"/>
    <property type="molecule type" value="Genomic_DNA"/>
</dbReference>
<proteinExistence type="inferred from homology"/>
<reference evidence="7" key="1">
    <citation type="submission" date="2019-02" db="EMBL/GenBank/DDBJ databases">
        <authorList>
            <person name="Gruber-Vodicka R. H."/>
            <person name="Seah K. B. B."/>
        </authorList>
    </citation>
    <scope>NUCLEOTIDE SEQUENCE</scope>
    <source>
        <strain evidence="6">BECK_BY2</strain>
        <strain evidence="7">BECK_BY3</strain>
    </source>
</reference>
<feature type="domain" description="Outer membrane protein assembly factor BamE" evidence="5">
    <location>
        <begin position="64"/>
        <end position="131"/>
    </location>
</feature>
<dbReference type="PANTHER" id="PTHR37482">
    <property type="entry name" value="OUTER MEMBRANE PROTEIN ASSEMBLY FACTOR BAME"/>
    <property type="match status" value="1"/>
</dbReference>
<keyword evidence="2 4" id="KW-0472">Membrane</keyword>
<accession>A0A450ZEA0</accession>
<comment type="subcellular location">
    <subcellularLocation>
        <location evidence="4">Cell outer membrane</location>
    </subcellularLocation>
</comment>
<keyword evidence="1 4" id="KW-0732">Signal</keyword>
<evidence type="ECO:0000313" key="7">
    <source>
        <dbReference type="EMBL" id="VFK52099.1"/>
    </source>
</evidence>
<dbReference type="HAMAP" id="MF_00925">
    <property type="entry name" value="OM_assembly_BamE"/>
    <property type="match status" value="1"/>
</dbReference>
<dbReference type="GO" id="GO:0043165">
    <property type="term" value="P:Gram-negative-bacterium-type cell outer membrane assembly"/>
    <property type="evidence" value="ECO:0007669"/>
    <property type="project" value="UniProtKB-UniRule"/>
</dbReference>
<keyword evidence="3 4" id="KW-0998">Cell outer membrane</keyword>
<evidence type="ECO:0000256" key="1">
    <source>
        <dbReference type="ARBA" id="ARBA00022729"/>
    </source>
</evidence>
<dbReference type="EMBL" id="CAADFV010000007">
    <property type="protein sequence ID" value="VFK52050.1"/>
    <property type="molecule type" value="Genomic_DNA"/>
</dbReference>
<dbReference type="AlphaFoldDB" id="A0A450ZEA0"/>
<comment type="similarity">
    <text evidence="4">Belongs to the BamE family.</text>
</comment>
<organism evidence="7">
    <name type="scientific">Candidatus Kentrum sp. TUN</name>
    <dbReference type="NCBI Taxonomy" id="2126343"/>
    <lineage>
        <taxon>Bacteria</taxon>
        <taxon>Pseudomonadati</taxon>
        <taxon>Pseudomonadota</taxon>
        <taxon>Gammaproteobacteria</taxon>
        <taxon>Candidatus Kentrum</taxon>
    </lineage>
</organism>
<gene>
    <name evidence="4" type="primary">bamE</name>
    <name evidence="6" type="ORF">BECKTUN1418E_GA0071001_10078</name>
    <name evidence="7" type="ORF">BECKTUN1418F_GA0071002_10057</name>
</gene>
<dbReference type="InterPro" id="IPR007450">
    <property type="entry name" value="BamE_dom"/>
</dbReference>
<dbReference type="GO" id="GO:0030674">
    <property type="term" value="F:protein-macromolecule adaptor activity"/>
    <property type="evidence" value="ECO:0007669"/>
    <property type="project" value="TreeGrafter"/>
</dbReference>
<dbReference type="PANTHER" id="PTHR37482:SF1">
    <property type="entry name" value="OUTER MEMBRANE PROTEIN ASSEMBLY FACTOR BAME"/>
    <property type="match status" value="1"/>
</dbReference>
<dbReference type="GO" id="GO:0051205">
    <property type="term" value="P:protein insertion into membrane"/>
    <property type="evidence" value="ECO:0007669"/>
    <property type="project" value="UniProtKB-UniRule"/>
</dbReference>
<comment type="subunit">
    <text evidence="4">Part of the Bam complex.</text>
</comment>
<dbReference type="Pfam" id="PF04355">
    <property type="entry name" value="BamE"/>
    <property type="match status" value="1"/>
</dbReference>
<dbReference type="Gene3D" id="3.30.1450.10">
    <property type="match status" value="1"/>
</dbReference>
<sequence length="163" mass="18379">MTTKRNIMRLPARNNSVGRPAWYRLLAIGVAAALIGCDGVKFPSVKIPDVGLSNIVYKVDVQQGNVVTQEMLDKLKQGMDKRRVRFILGSPLIVSAFNRDRWDYVYSFQPGSGDREQYRLSLFFEEDKLQYIEGNVAKATRKGQVPLLKEDTSLTIPAADSRN</sequence>
<evidence type="ECO:0000256" key="3">
    <source>
        <dbReference type="ARBA" id="ARBA00023237"/>
    </source>
</evidence>
<evidence type="ECO:0000259" key="5">
    <source>
        <dbReference type="Pfam" id="PF04355"/>
    </source>
</evidence>
<comment type="function">
    <text evidence="4">Part of the outer membrane protein assembly complex, which is involved in assembly and insertion of beta-barrel proteins into the outer membrane.</text>
</comment>
<dbReference type="GO" id="GO:1990063">
    <property type="term" value="C:Bam protein complex"/>
    <property type="evidence" value="ECO:0007669"/>
    <property type="project" value="TreeGrafter"/>
</dbReference>
<evidence type="ECO:0000313" key="6">
    <source>
        <dbReference type="EMBL" id="VFK52050.1"/>
    </source>
</evidence>
<dbReference type="InterPro" id="IPR037873">
    <property type="entry name" value="BamE-like"/>
</dbReference>
<name>A0A450ZEA0_9GAMM</name>